<gene>
    <name evidence="6" type="ORF">F0919_01610</name>
</gene>
<evidence type="ECO:0000256" key="4">
    <source>
        <dbReference type="PIRSR" id="PIRSR601613-1"/>
    </source>
</evidence>
<dbReference type="InterPro" id="IPR002937">
    <property type="entry name" value="Amino_oxidase"/>
</dbReference>
<evidence type="ECO:0000313" key="6">
    <source>
        <dbReference type="EMBL" id="KAA5536391.1"/>
    </source>
</evidence>
<dbReference type="SUPFAM" id="SSF54373">
    <property type="entry name" value="FAD-linked reductases, C-terminal domain"/>
    <property type="match status" value="1"/>
</dbReference>
<dbReference type="AlphaFoldDB" id="A0A5M6CMF4"/>
<evidence type="ECO:0000259" key="5">
    <source>
        <dbReference type="Pfam" id="PF01593"/>
    </source>
</evidence>
<dbReference type="EMBL" id="VWSH01000001">
    <property type="protein sequence ID" value="KAA5536391.1"/>
    <property type="molecule type" value="Genomic_DNA"/>
</dbReference>
<evidence type="ECO:0000256" key="1">
    <source>
        <dbReference type="ARBA" id="ARBA00001974"/>
    </source>
</evidence>
<dbReference type="InterPro" id="IPR006311">
    <property type="entry name" value="TAT_signal"/>
</dbReference>
<dbReference type="Proteomes" id="UP000323632">
    <property type="component" value="Unassembled WGS sequence"/>
</dbReference>
<dbReference type="PANTHER" id="PTHR43563:SF1">
    <property type="entry name" value="AMINE OXIDASE [FLAVIN-CONTAINING] B"/>
    <property type="match status" value="1"/>
</dbReference>
<dbReference type="SUPFAM" id="SSF51905">
    <property type="entry name" value="FAD/NAD(P)-binding domain"/>
    <property type="match status" value="1"/>
</dbReference>
<evidence type="ECO:0000256" key="2">
    <source>
        <dbReference type="ARBA" id="ARBA00005995"/>
    </source>
</evidence>
<comment type="similarity">
    <text evidence="2">Belongs to the flavin monoamine oxidase family.</text>
</comment>
<proteinExistence type="inferred from homology"/>
<dbReference type="Pfam" id="PF01593">
    <property type="entry name" value="Amino_oxidase"/>
    <property type="match status" value="1"/>
</dbReference>
<dbReference type="PRINTS" id="PR00757">
    <property type="entry name" value="AMINEOXDASEF"/>
</dbReference>
<dbReference type="Gene3D" id="3.50.50.60">
    <property type="entry name" value="FAD/NAD(P)-binding domain"/>
    <property type="match status" value="1"/>
</dbReference>
<comment type="cofactor">
    <cofactor evidence="1">
        <name>FAD</name>
        <dbReference type="ChEBI" id="CHEBI:57692"/>
    </cofactor>
</comment>
<evidence type="ECO:0000313" key="7">
    <source>
        <dbReference type="Proteomes" id="UP000323632"/>
    </source>
</evidence>
<dbReference type="RefSeq" id="WP_150030962.1">
    <property type="nucleotide sequence ID" value="NZ_VWSH01000001.1"/>
</dbReference>
<dbReference type="InterPro" id="IPR036188">
    <property type="entry name" value="FAD/NAD-bd_sf"/>
</dbReference>
<dbReference type="PANTHER" id="PTHR43563">
    <property type="entry name" value="AMINE OXIDASE"/>
    <property type="match status" value="1"/>
</dbReference>
<evidence type="ECO:0000256" key="3">
    <source>
        <dbReference type="ARBA" id="ARBA00023002"/>
    </source>
</evidence>
<dbReference type="InterPro" id="IPR050703">
    <property type="entry name" value="Flavin_MAO"/>
</dbReference>
<protein>
    <submittedName>
        <fullName evidence="6">FAD-dependent oxidoreductase</fullName>
    </submittedName>
</protein>
<sequence>MSSRRQFLRNSAITLGGLMLGAPAFADLNISEKKKVIIIGAGFAGLAAAYRLHQRNIDFVVLEARNRIGGRVYSYNIDPDEDLIVELGAEWVGYSHERIRKLCNEFGLELFNNQFKTRLIRNGTFKDKDQWQYSQDWLRKFEELKNAYKGLSTEQQINMDKIDYWNYLRNNGCTGEDLELNELLNSTDFGESIRHVSAYSAMGEYVESNDTNEMDLKIRGGNDSLAEQFRCAIGKNRIKTEHVVTQIHQDKNVRVTCANGAVFEGTDIICAIPVYSAKNINWSPGLPEEISLAMNELQYARINKNPLLFSERFWKDESFDLVTDMPGHYFYHATKNQPSKKGVLISYAIGDKAPVIASQTNAYRAALTNLSFKPGFGNTAHLLEKQENYYWGADRYSHGAYALYGIGQWFGVLPVLSQRFERTLFAGEHLSEKWQGFMEGAIETGEAAAESI</sequence>
<feature type="binding site" evidence="4">
    <location>
        <position position="347"/>
    </location>
    <ligand>
        <name>substrate</name>
    </ligand>
</feature>
<feature type="domain" description="Amine oxidase" evidence="5">
    <location>
        <begin position="43"/>
        <end position="452"/>
    </location>
</feature>
<keyword evidence="3" id="KW-0560">Oxidoreductase</keyword>
<name>A0A5M6CMF4_9BACT</name>
<reference evidence="6 7" key="1">
    <citation type="submission" date="2019-09" db="EMBL/GenBank/DDBJ databases">
        <title>Genome sequence and assembly of Taibaiella sp.</title>
        <authorList>
            <person name="Chhetri G."/>
        </authorList>
    </citation>
    <scope>NUCLEOTIDE SEQUENCE [LARGE SCALE GENOMIC DNA]</scope>
    <source>
        <strain evidence="6 7">KVB11</strain>
    </source>
</reference>
<dbReference type="InterPro" id="IPR001613">
    <property type="entry name" value="Flavin_amine_oxidase"/>
</dbReference>
<keyword evidence="7" id="KW-1185">Reference proteome</keyword>
<dbReference type="PROSITE" id="PS51318">
    <property type="entry name" value="TAT"/>
    <property type="match status" value="1"/>
</dbReference>
<accession>A0A5M6CMF4</accession>
<comment type="caution">
    <text evidence="6">The sequence shown here is derived from an EMBL/GenBank/DDBJ whole genome shotgun (WGS) entry which is preliminary data.</text>
</comment>
<feature type="binding site" evidence="4">
    <location>
        <begin position="63"/>
        <end position="64"/>
    </location>
    <ligand>
        <name>FAD</name>
        <dbReference type="ChEBI" id="CHEBI:57692"/>
    </ligand>
</feature>
<feature type="binding site" evidence="4">
    <location>
        <position position="244"/>
    </location>
    <ligand>
        <name>FAD</name>
        <dbReference type="ChEBI" id="CHEBI:57692"/>
    </ligand>
</feature>
<organism evidence="6 7">
    <name type="scientific">Taibaiella lutea</name>
    <dbReference type="NCBI Taxonomy" id="2608001"/>
    <lineage>
        <taxon>Bacteria</taxon>
        <taxon>Pseudomonadati</taxon>
        <taxon>Bacteroidota</taxon>
        <taxon>Chitinophagia</taxon>
        <taxon>Chitinophagales</taxon>
        <taxon>Chitinophagaceae</taxon>
        <taxon>Taibaiella</taxon>
    </lineage>
</organism>
<dbReference type="GO" id="GO:0016491">
    <property type="term" value="F:oxidoreductase activity"/>
    <property type="evidence" value="ECO:0007669"/>
    <property type="project" value="UniProtKB-KW"/>
</dbReference>